<gene>
    <name evidence="3" type="ORF">ACFSJG_02730</name>
</gene>
<evidence type="ECO:0000313" key="4">
    <source>
        <dbReference type="Proteomes" id="UP001597286"/>
    </source>
</evidence>
<dbReference type="Proteomes" id="UP001597286">
    <property type="component" value="Unassembled WGS sequence"/>
</dbReference>
<keyword evidence="4" id="KW-1185">Reference proteome</keyword>
<dbReference type="PANTHER" id="PTHR33371">
    <property type="entry name" value="INTERMEMBRANE PHOSPHOLIPID TRANSPORT SYSTEM BINDING PROTEIN MLAD-RELATED"/>
    <property type="match status" value="1"/>
</dbReference>
<reference evidence="4" key="1">
    <citation type="journal article" date="2019" name="Int. J. Syst. Evol. Microbiol.">
        <title>The Global Catalogue of Microorganisms (GCM) 10K type strain sequencing project: providing services to taxonomists for standard genome sequencing and annotation.</title>
        <authorList>
            <consortium name="The Broad Institute Genomics Platform"/>
            <consortium name="The Broad Institute Genome Sequencing Center for Infectious Disease"/>
            <person name="Wu L."/>
            <person name="Ma J."/>
        </authorList>
    </citation>
    <scope>NUCLEOTIDE SEQUENCE [LARGE SCALE GENOMIC DNA]</scope>
    <source>
        <strain evidence="4">DT72</strain>
    </source>
</reference>
<comment type="caution">
    <text evidence="3">The sequence shown here is derived from an EMBL/GenBank/DDBJ whole genome shotgun (WGS) entry which is preliminary data.</text>
</comment>
<feature type="domain" description="Mce/MlaD" evidence="1">
    <location>
        <begin position="34"/>
        <end position="110"/>
    </location>
</feature>
<evidence type="ECO:0000313" key="3">
    <source>
        <dbReference type="EMBL" id="MFD1811120.1"/>
    </source>
</evidence>
<sequence>MIATRLAAFALAALLAGLAAATYLAYAGRLSGTPVRIEVQADRAGLLLQTGSLVKYHGVEVGRVADVVQENDLAVIHVELSEDTAGGVPAGVGADIAATTVFGSKQVTLTDSATPTTGSAPIADGTVIPATSVTAETNSILDRLHRILTVVQPDRLQATLTATATALRGQGASLGSALDDLDSVLAALEPTLGALEADLRSGAQVADALGDATPDLLASARSLTTTADTVVTQQDSLDALLVAVTGLADVGAPVLSDNTAGLTASLELLRPTTALLEEYSPGLTCFIQGADVARVGAEKVSGGNGRTMLLNSTIVWGVDAYTYPDDLPEVRATGGPRCGALPQVTLDDVPTPYVAADTGADVFAHNRTGPTIDPGTMFSILMPTPPAAAPTSQPPAGAR</sequence>
<dbReference type="PANTHER" id="PTHR33371:SF19">
    <property type="entry name" value="MCE-FAMILY PROTEIN MCE4A"/>
    <property type="match status" value="1"/>
</dbReference>
<evidence type="ECO:0000259" key="2">
    <source>
        <dbReference type="Pfam" id="PF11887"/>
    </source>
</evidence>
<proteinExistence type="predicted"/>
<dbReference type="Pfam" id="PF11887">
    <property type="entry name" value="Mce4_CUP1"/>
    <property type="match status" value="1"/>
</dbReference>
<dbReference type="EMBL" id="JBHUFB010000004">
    <property type="protein sequence ID" value="MFD1811120.1"/>
    <property type="molecule type" value="Genomic_DNA"/>
</dbReference>
<dbReference type="InterPro" id="IPR003399">
    <property type="entry name" value="Mce/MlaD"/>
</dbReference>
<dbReference type="InterPro" id="IPR005693">
    <property type="entry name" value="Mce"/>
</dbReference>
<organism evidence="3 4">
    <name type="scientific">Rhodococcus gannanensis</name>
    <dbReference type="NCBI Taxonomy" id="1960308"/>
    <lineage>
        <taxon>Bacteria</taxon>
        <taxon>Bacillati</taxon>
        <taxon>Actinomycetota</taxon>
        <taxon>Actinomycetes</taxon>
        <taxon>Mycobacteriales</taxon>
        <taxon>Nocardiaceae</taxon>
        <taxon>Rhodococcus</taxon>
    </lineage>
</organism>
<dbReference type="NCBIfam" id="TIGR00996">
    <property type="entry name" value="Mtu_fam_mce"/>
    <property type="match status" value="1"/>
</dbReference>
<name>A0ABW4P2A2_9NOCA</name>
<evidence type="ECO:0000259" key="1">
    <source>
        <dbReference type="Pfam" id="PF02470"/>
    </source>
</evidence>
<dbReference type="RefSeq" id="WP_378483675.1">
    <property type="nucleotide sequence ID" value="NZ_JBHUFB010000004.1"/>
</dbReference>
<protein>
    <submittedName>
        <fullName evidence="3">MCE family protein</fullName>
    </submittedName>
</protein>
<dbReference type="InterPro" id="IPR024516">
    <property type="entry name" value="Mce_C"/>
</dbReference>
<dbReference type="InterPro" id="IPR052336">
    <property type="entry name" value="MlaD_Phospholipid_Transporter"/>
</dbReference>
<feature type="domain" description="Mammalian cell entry C-terminal" evidence="2">
    <location>
        <begin position="120"/>
        <end position="336"/>
    </location>
</feature>
<dbReference type="Pfam" id="PF02470">
    <property type="entry name" value="MlaD"/>
    <property type="match status" value="1"/>
</dbReference>
<accession>A0ABW4P2A2</accession>